<dbReference type="PANTHER" id="PTHR43353:SF6">
    <property type="entry name" value="CYTOPLASMIC ALDEHYDE DEHYDROGENASE (EUROFUNG)"/>
    <property type="match status" value="1"/>
</dbReference>
<evidence type="ECO:0000256" key="1">
    <source>
        <dbReference type="ARBA" id="ARBA00009986"/>
    </source>
</evidence>
<evidence type="ECO:0000259" key="6">
    <source>
        <dbReference type="Pfam" id="PF00171"/>
    </source>
</evidence>
<dbReference type="InterPro" id="IPR029510">
    <property type="entry name" value="Ald_DH_CS_GLU"/>
</dbReference>
<dbReference type="Proteomes" id="UP000053617">
    <property type="component" value="Unassembled WGS sequence"/>
</dbReference>
<comment type="similarity">
    <text evidence="1 5">Belongs to the aldehyde dehydrogenase family.</text>
</comment>
<dbReference type="STRING" id="1442369.A0A0D2H708"/>
<evidence type="ECO:0000256" key="2">
    <source>
        <dbReference type="ARBA" id="ARBA00022857"/>
    </source>
</evidence>
<feature type="active site" evidence="4">
    <location>
        <position position="263"/>
    </location>
</feature>
<dbReference type="InterPro" id="IPR016162">
    <property type="entry name" value="Ald_DH_N"/>
</dbReference>
<dbReference type="InterPro" id="IPR016163">
    <property type="entry name" value="Ald_DH_C"/>
</dbReference>
<dbReference type="Gene3D" id="3.40.605.10">
    <property type="entry name" value="Aldehyde Dehydrogenase, Chain A, domain 1"/>
    <property type="match status" value="1"/>
</dbReference>
<keyword evidence="3 5" id="KW-0560">Oxidoreductase</keyword>
<dbReference type="Pfam" id="PF00171">
    <property type="entry name" value="Aldedh"/>
    <property type="match status" value="1"/>
</dbReference>
<dbReference type="RefSeq" id="XP_013273329.1">
    <property type="nucleotide sequence ID" value="XM_013417875.1"/>
</dbReference>
<protein>
    <recommendedName>
        <fullName evidence="6">Aldehyde dehydrogenase domain-containing protein</fullName>
    </recommendedName>
</protein>
<dbReference type="VEuPathDB" id="FungiDB:Z518_04167"/>
<proteinExistence type="inferred from homology"/>
<reference evidence="7 8" key="1">
    <citation type="submission" date="2015-01" db="EMBL/GenBank/DDBJ databases">
        <title>The Genome Sequence of Rhinocladiella mackenzie CBS 650.93.</title>
        <authorList>
            <consortium name="The Broad Institute Genomics Platform"/>
            <person name="Cuomo C."/>
            <person name="de Hoog S."/>
            <person name="Gorbushina A."/>
            <person name="Stielow B."/>
            <person name="Teixiera M."/>
            <person name="Abouelleil A."/>
            <person name="Chapman S.B."/>
            <person name="Priest M."/>
            <person name="Young S.K."/>
            <person name="Wortman J."/>
            <person name="Nusbaum C."/>
            <person name="Birren B."/>
        </authorList>
    </citation>
    <scope>NUCLEOTIDE SEQUENCE [LARGE SCALE GENOMIC DNA]</scope>
    <source>
        <strain evidence="7 8">CBS 650.93</strain>
    </source>
</reference>
<dbReference type="HOGENOM" id="CLU_005391_1_0_1"/>
<dbReference type="FunFam" id="3.40.605.10:FF:000012">
    <property type="entry name" value="NAD-dependent succinate-semialdehyde dehydrogenase"/>
    <property type="match status" value="1"/>
</dbReference>
<dbReference type="GO" id="GO:0009450">
    <property type="term" value="P:gamma-aminobutyric acid catabolic process"/>
    <property type="evidence" value="ECO:0007669"/>
    <property type="project" value="TreeGrafter"/>
</dbReference>
<evidence type="ECO:0000256" key="3">
    <source>
        <dbReference type="ARBA" id="ARBA00023002"/>
    </source>
</evidence>
<dbReference type="InterPro" id="IPR050740">
    <property type="entry name" value="Aldehyde_DH_Superfamily"/>
</dbReference>
<feature type="domain" description="Aldehyde dehydrogenase" evidence="6">
    <location>
        <begin position="28"/>
        <end position="494"/>
    </location>
</feature>
<sequence>MAVQVNGAHISHINGFIPMWLDGREISTSNAFDVISPVTHEVLYQAAAASEDDVDAAIRSCEQAFRSWSKTKPHFRRDIFLRAAQIFAARKDECCQTLRQETGTGKPFFEVTFHQAIEMCKDVAGLIQTIAGQAPIVAEEGKSAIVYREPLGVVLGIAPWNAPFVLGLRACIQPLACGNTVILKGPELSPRTFWLIASVLHEAGLPAGCLNTIYHRPGADAAMITNALISSPVVKKVSFTGSTAVGALIAGLAGKHLKPVLLELGGKAPAIVCENADIVKAAEACALGAFLHSGQICMSTERILVHKQISTAFIEALKRVMEETFGNGKNPPILISQAAVAKNKALVCDAVAKGAQTLYDRDIKSASTTTTGGANGDESNNEMYPVIVGGVRPEMDIYHNESFGPTVSLIEFDNDPEAIEIANDTEYGLTSAVFTKDLQRGLRIARQISAGAVHINGMTVHDETNLPHGGVKKSGFGRNNTLEGLNEWVQTKTVTWMD</sequence>
<dbReference type="PANTHER" id="PTHR43353">
    <property type="entry name" value="SUCCINATE-SEMIALDEHYDE DEHYDROGENASE, MITOCHONDRIAL"/>
    <property type="match status" value="1"/>
</dbReference>
<dbReference type="EMBL" id="KN847477">
    <property type="protein sequence ID" value="KIX06193.1"/>
    <property type="molecule type" value="Genomic_DNA"/>
</dbReference>
<accession>A0A0D2H708</accession>
<keyword evidence="2" id="KW-0521">NADP</keyword>
<evidence type="ECO:0000256" key="5">
    <source>
        <dbReference type="RuleBase" id="RU003345"/>
    </source>
</evidence>
<dbReference type="GeneID" id="25292238"/>
<dbReference type="AlphaFoldDB" id="A0A0D2H708"/>
<dbReference type="GO" id="GO:0004777">
    <property type="term" value="F:succinate-semialdehyde dehydrogenase (NAD+) activity"/>
    <property type="evidence" value="ECO:0007669"/>
    <property type="project" value="TreeGrafter"/>
</dbReference>
<evidence type="ECO:0000313" key="7">
    <source>
        <dbReference type="EMBL" id="KIX06193.1"/>
    </source>
</evidence>
<dbReference type="InterPro" id="IPR015590">
    <property type="entry name" value="Aldehyde_DH_dom"/>
</dbReference>
<keyword evidence="8" id="KW-1185">Reference proteome</keyword>
<organism evidence="7 8">
    <name type="scientific">Rhinocladiella mackenziei CBS 650.93</name>
    <dbReference type="NCBI Taxonomy" id="1442369"/>
    <lineage>
        <taxon>Eukaryota</taxon>
        <taxon>Fungi</taxon>
        <taxon>Dikarya</taxon>
        <taxon>Ascomycota</taxon>
        <taxon>Pezizomycotina</taxon>
        <taxon>Eurotiomycetes</taxon>
        <taxon>Chaetothyriomycetidae</taxon>
        <taxon>Chaetothyriales</taxon>
        <taxon>Herpotrichiellaceae</taxon>
        <taxon>Rhinocladiella</taxon>
    </lineage>
</organism>
<evidence type="ECO:0000256" key="4">
    <source>
        <dbReference type="PROSITE-ProRule" id="PRU10007"/>
    </source>
</evidence>
<dbReference type="SUPFAM" id="SSF53720">
    <property type="entry name" value="ALDH-like"/>
    <property type="match status" value="1"/>
</dbReference>
<dbReference type="CDD" id="cd07105">
    <property type="entry name" value="ALDH_SaliADH"/>
    <property type="match status" value="1"/>
</dbReference>
<dbReference type="InterPro" id="IPR016161">
    <property type="entry name" value="Ald_DH/histidinol_DH"/>
</dbReference>
<name>A0A0D2H708_9EURO</name>
<dbReference type="Gene3D" id="3.40.309.10">
    <property type="entry name" value="Aldehyde Dehydrogenase, Chain A, domain 2"/>
    <property type="match status" value="1"/>
</dbReference>
<gene>
    <name evidence="7" type="ORF">Z518_04167</name>
</gene>
<dbReference type="OrthoDB" id="310895at2759"/>
<evidence type="ECO:0000313" key="8">
    <source>
        <dbReference type="Proteomes" id="UP000053617"/>
    </source>
</evidence>
<dbReference type="PROSITE" id="PS00687">
    <property type="entry name" value="ALDEHYDE_DEHYDR_GLU"/>
    <property type="match status" value="1"/>
</dbReference>